<evidence type="ECO:0000256" key="9">
    <source>
        <dbReference type="ARBA" id="ARBA00023069"/>
    </source>
</evidence>
<dbReference type="InterPro" id="IPR038765">
    <property type="entry name" value="Papain-like_cys_pep_sf"/>
</dbReference>
<dbReference type="InterPro" id="IPR033551">
    <property type="entry name" value="DRC7/lobo"/>
</dbReference>
<dbReference type="Proteomes" id="UP001187315">
    <property type="component" value="Unassembled WGS sequence"/>
</dbReference>
<dbReference type="GO" id="GO:0030154">
    <property type="term" value="P:cell differentiation"/>
    <property type="evidence" value="ECO:0007669"/>
    <property type="project" value="UniProtKB-KW"/>
</dbReference>
<feature type="region of interest" description="Disordered" evidence="14">
    <location>
        <begin position="1"/>
        <end position="44"/>
    </location>
</feature>
<feature type="domain" description="CEP76/DRC7 peptidase-like" evidence="15">
    <location>
        <begin position="283"/>
        <end position="355"/>
    </location>
</feature>
<evidence type="ECO:0000256" key="8">
    <source>
        <dbReference type="ARBA" id="ARBA00023054"/>
    </source>
</evidence>
<name>A0AA88SJ55_TACVA</name>
<keyword evidence="7" id="KW-0744">Spermatogenesis</keyword>
<evidence type="ECO:0000313" key="18">
    <source>
        <dbReference type="EMBL" id="KAK2838456.1"/>
    </source>
</evidence>
<keyword evidence="10" id="KW-0206">Cytoskeleton</keyword>
<organism evidence="18 19">
    <name type="scientific">Tachysurus vachellii</name>
    <name type="common">Darkbarbel catfish</name>
    <name type="synonym">Pelteobagrus vachellii</name>
    <dbReference type="NCBI Taxonomy" id="175792"/>
    <lineage>
        <taxon>Eukaryota</taxon>
        <taxon>Metazoa</taxon>
        <taxon>Chordata</taxon>
        <taxon>Craniata</taxon>
        <taxon>Vertebrata</taxon>
        <taxon>Euteleostomi</taxon>
        <taxon>Actinopterygii</taxon>
        <taxon>Neopterygii</taxon>
        <taxon>Teleostei</taxon>
        <taxon>Ostariophysi</taxon>
        <taxon>Siluriformes</taxon>
        <taxon>Bagridae</taxon>
        <taxon>Tachysurus</taxon>
    </lineage>
</organism>
<dbReference type="SUPFAM" id="SSF54001">
    <property type="entry name" value="Cysteine proteinases"/>
    <property type="match status" value="1"/>
</dbReference>
<feature type="domain" description="Dynein regulatory complex subunit 7 MORN" evidence="16">
    <location>
        <begin position="406"/>
        <end position="679"/>
    </location>
</feature>
<evidence type="ECO:0000259" key="15">
    <source>
        <dbReference type="Pfam" id="PF24656"/>
    </source>
</evidence>
<comment type="caution">
    <text evidence="18">The sequence shown here is derived from an EMBL/GenBank/DDBJ whole genome shotgun (WGS) entry which is preliminary data.</text>
</comment>
<evidence type="ECO:0000313" key="19">
    <source>
        <dbReference type="Proteomes" id="UP001187315"/>
    </source>
</evidence>
<keyword evidence="9" id="KW-0969">Cilium</keyword>
<evidence type="ECO:0000259" key="16">
    <source>
        <dbReference type="Pfam" id="PF24667"/>
    </source>
</evidence>
<dbReference type="GO" id="GO:0007283">
    <property type="term" value="P:spermatogenesis"/>
    <property type="evidence" value="ECO:0007669"/>
    <property type="project" value="UniProtKB-KW"/>
</dbReference>
<evidence type="ECO:0000256" key="14">
    <source>
        <dbReference type="SAM" id="MobiDB-lite"/>
    </source>
</evidence>
<evidence type="ECO:0000256" key="6">
    <source>
        <dbReference type="ARBA" id="ARBA00022846"/>
    </source>
</evidence>
<dbReference type="InterPro" id="IPR056291">
    <property type="entry name" value="MORN_DRC7"/>
</dbReference>
<accession>A0AA88SJ55</accession>
<dbReference type="Pfam" id="PF24656">
    <property type="entry name" value="CEPT76_peptidase"/>
    <property type="match status" value="1"/>
</dbReference>
<proteinExistence type="inferred from homology"/>
<evidence type="ECO:0000256" key="1">
    <source>
        <dbReference type="ARBA" id="ARBA00004611"/>
    </source>
</evidence>
<dbReference type="EMBL" id="JAVHJS010000013">
    <property type="protein sequence ID" value="KAK2838456.1"/>
    <property type="molecule type" value="Genomic_DNA"/>
</dbReference>
<comment type="similarity">
    <text evidence="2">Belongs to the DRC7 family.</text>
</comment>
<keyword evidence="8" id="KW-0175">Coiled coil</keyword>
<comment type="subcellular location">
    <subcellularLocation>
        <location evidence="1">Cytoplasm</location>
        <location evidence="1">Cytoskeleton</location>
        <location evidence="1">Flagellum axoneme</location>
    </subcellularLocation>
</comment>
<reference evidence="18" key="1">
    <citation type="submission" date="2023-08" db="EMBL/GenBank/DDBJ databases">
        <title>Pelteobagrus vachellii genome.</title>
        <authorList>
            <person name="Liu H."/>
        </authorList>
    </citation>
    <scope>NUCLEOTIDE SEQUENCE</scope>
    <source>
        <strain evidence="18">PRFRI_2022a</strain>
        <tissue evidence="18">Muscle</tissue>
    </source>
</reference>
<keyword evidence="6" id="KW-0282">Flagellum</keyword>
<sequence length="835" mass="98073">MLCEVEPDMEEAQLKKDVMEKEAEDEGLEELEKLEQTPSKEQINLQASHLSEQKAEMDPYECPASYSENSVQEKLLVSMAENLHAQYSYLYPDRKPLLLCPVNELGVQKFVSTTLRRTLMPYRELYDWQGCASFVSDFLTLELLDCPTEVPKRLCSPAWVVRTRRGTCFDFSTLLCSMLLGAGYNAYCVSGYAVKEMCLLDLSHQECPLLRPQDTDEGKSPEQKEELKYKVKPARELKSTFEQRQEDKKQQKLQALFLQQQEAARLKEEQERPKDPLWGLRIHSWVLVLAGKRDISENFFIDPLSGQRFPTSSSSFLGIESVWNHENYWVNMQDCRLGCKEMTFDLQDVLKWEYMLCGPSSSSLLDATGEEEQNDEETEENKLFEMPGSWVSQIHISEEDMEGRFPGGSKVIRYRKATLESFSPYLQKDGLVTRLTTYDDLECTQIDTVKEWYENRDDELQERELKKATNVTTERFAPGRRFCVKTHRYVTLVPETERLMEFYSKARDDNLLSRVETPMEMTETFQGRPDFLYHRHVIYEPVKLAQETGAQRAIQKVVVKFHRDRSKPACKDVAEIVFKISQNRIEVTYQLEDDRIIPNFDIFVKPLNHDDSFSDKMVSSFQVDPHAKPFPKHYMYQTLMALMEEEENILFSIKNSEKEVRDILEVRDQEENGILFKISSYDMARNEKARLHVEKMKNLAREKQLKEEFEEVDILAPNLAQLGDPESLTKQLALQIHSDCLNSLKQRLIDRANLIQARFEKETKELMRKQQWYQKNQFKLTKQDEEAYLTFCSEAMFRINTLKLRLRRHKDRAPQKYQELDMMLRKDPRLMQYLD</sequence>
<dbReference type="InterPro" id="IPR056290">
    <property type="entry name" value="CEPT76/DRC7_peptidase-like_dom"/>
</dbReference>
<dbReference type="PANTHER" id="PTHR35249:SF2">
    <property type="entry name" value="DYNEIN REGULATORY COMPLEX SUBUNIT 7"/>
    <property type="match status" value="1"/>
</dbReference>
<dbReference type="GO" id="GO:0030317">
    <property type="term" value="P:flagellated sperm motility"/>
    <property type="evidence" value="ECO:0007669"/>
    <property type="project" value="TreeGrafter"/>
</dbReference>
<keyword evidence="19" id="KW-1185">Reference proteome</keyword>
<dbReference type="AlphaFoldDB" id="A0AA88SJ55"/>
<dbReference type="Pfam" id="PF24667">
    <property type="entry name" value="MORN_DRC7"/>
    <property type="match status" value="1"/>
</dbReference>
<evidence type="ECO:0000256" key="12">
    <source>
        <dbReference type="ARBA" id="ARBA00031627"/>
    </source>
</evidence>
<feature type="domain" description="Dynein regulatory complex subunit 7 C-terminal" evidence="17">
    <location>
        <begin position="726"/>
        <end position="833"/>
    </location>
</feature>
<dbReference type="PANTHER" id="PTHR35249">
    <property type="entry name" value="DYNEIN REGULATORY COMPLEX SUBUNIT 7"/>
    <property type="match status" value="1"/>
</dbReference>
<feature type="compositionally biased region" description="Basic and acidic residues" evidence="14">
    <location>
        <begin position="12"/>
        <end position="21"/>
    </location>
</feature>
<feature type="compositionally biased region" description="Acidic residues" evidence="14">
    <location>
        <begin position="1"/>
        <end position="11"/>
    </location>
</feature>
<gene>
    <name evidence="18" type="ORF">Q7C36_013270</name>
</gene>
<evidence type="ECO:0000256" key="3">
    <source>
        <dbReference type="ARBA" id="ARBA00021303"/>
    </source>
</evidence>
<evidence type="ECO:0000256" key="4">
    <source>
        <dbReference type="ARBA" id="ARBA00022490"/>
    </source>
</evidence>
<evidence type="ECO:0000259" key="17">
    <source>
        <dbReference type="Pfam" id="PF24671"/>
    </source>
</evidence>
<evidence type="ECO:0000256" key="5">
    <source>
        <dbReference type="ARBA" id="ARBA00022782"/>
    </source>
</evidence>
<protein>
    <recommendedName>
        <fullName evidence="3">Dynein regulatory complex subunit 7</fullName>
    </recommendedName>
    <alternativeName>
        <fullName evidence="12">Coiled-coil domain-containing protein 135</fullName>
    </alternativeName>
    <alternativeName>
        <fullName evidence="13">Coiled-coil domain-containing protein lobo homolog</fullName>
    </alternativeName>
</protein>
<evidence type="ECO:0000256" key="11">
    <source>
        <dbReference type="ARBA" id="ARBA00023273"/>
    </source>
</evidence>
<dbReference type="InterPro" id="IPR056292">
    <property type="entry name" value="DRC7_C"/>
</dbReference>
<evidence type="ECO:0000256" key="7">
    <source>
        <dbReference type="ARBA" id="ARBA00022871"/>
    </source>
</evidence>
<evidence type="ECO:0000256" key="2">
    <source>
        <dbReference type="ARBA" id="ARBA00010738"/>
    </source>
</evidence>
<evidence type="ECO:0000256" key="10">
    <source>
        <dbReference type="ARBA" id="ARBA00023212"/>
    </source>
</evidence>
<keyword evidence="5" id="KW-0221">Differentiation</keyword>
<dbReference type="Pfam" id="PF24671">
    <property type="entry name" value="DRC7_C"/>
    <property type="match status" value="1"/>
</dbReference>
<keyword evidence="11" id="KW-0966">Cell projection</keyword>
<evidence type="ECO:0000256" key="13">
    <source>
        <dbReference type="ARBA" id="ARBA00031733"/>
    </source>
</evidence>
<keyword evidence="4" id="KW-0963">Cytoplasm</keyword>
<dbReference type="GO" id="GO:0031514">
    <property type="term" value="C:motile cilium"/>
    <property type="evidence" value="ECO:0007669"/>
    <property type="project" value="TreeGrafter"/>
</dbReference>